<evidence type="ECO:0008006" key="3">
    <source>
        <dbReference type="Google" id="ProtNLM"/>
    </source>
</evidence>
<protein>
    <recommendedName>
        <fullName evidence="3">GAF domain-containing protein</fullName>
    </recommendedName>
</protein>
<dbReference type="SUPFAM" id="SSF55781">
    <property type="entry name" value="GAF domain-like"/>
    <property type="match status" value="1"/>
</dbReference>
<feature type="compositionally biased region" description="Acidic residues" evidence="1">
    <location>
        <begin position="143"/>
        <end position="157"/>
    </location>
</feature>
<name>A0A6T8N1T7_HEMAN</name>
<feature type="region of interest" description="Disordered" evidence="1">
    <location>
        <begin position="287"/>
        <end position="341"/>
    </location>
</feature>
<dbReference type="AlphaFoldDB" id="A0A6T8N1T7"/>
<dbReference type="Gene3D" id="3.30.450.40">
    <property type="match status" value="1"/>
</dbReference>
<organism evidence="2">
    <name type="scientific">Hemiselmis andersenii</name>
    <name type="common">Cryptophyte alga</name>
    <dbReference type="NCBI Taxonomy" id="464988"/>
    <lineage>
        <taxon>Eukaryota</taxon>
        <taxon>Cryptophyceae</taxon>
        <taxon>Cryptomonadales</taxon>
        <taxon>Hemiselmidaceae</taxon>
        <taxon>Hemiselmis</taxon>
    </lineage>
</organism>
<evidence type="ECO:0000256" key="1">
    <source>
        <dbReference type="SAM" id="MobiDB-lite"/>
    </source>
</evidence>
<feature type="compositionally biased region" description="Basic and acidic residues" evidence="1">
    <location>
        <begin position="287"/>
        <end position="317"/>
    </location>
</feature>
<dbReference type="InterPro" id="IPR029016">
    <property type="entry name" value="GAF-like_dom_sf"/>
</dbReference>
<feature type="region of interest" description="Disordered" evidence="1">
    <location>
        <begin position="129"/>
        <end position="165"/>
    </location>
</feature>
<gene>
    <name evidence="2" type="ORF">HAND1043_LOCUS17139</name>
</gene>
<accession>A0A6T8N1T7</accession>
<dbReference type="EMBL" id="HBFK01028187">
    <property type="protein sequence ID" value="CAD8750635.1"/>
    <property type="molecule type" value="Transcribed_RNA"/>
</dbReference>
<reference evidence="2" key="1">
    <citation type="submission" date="2021-01" db="EMBL/GenBank/DDBJ databases">
        <authorList>
            <person name="Corre E."/>
            <person name="Pelletier E."/>
            <person name="Niang G."/>
            <person name="Scheremetjew M."/>
            <person name="Finn R."/>
            <person name="Kale V."/>
            <person name="Holt S."/>
            <person name="Cochrane G."/>
            <person name="Meng A."/>
            <person name="Brown T."/>
            <person name="Cohen L."/>
        </authorList>
    </citation>
    <scope>NUCLEOTIDE SEQUENCE</scope>
    <source>
        <strain evidence="2">CCMP441</strain>
    </source>
</reference>
<sequence length="341" mass="37242">MVSEEPTTPRQPLPVTAAEYLSEKVYPTLEPALEAMLQAAFPADAHVPEGEEEKGVLDAPLVWLAKYLKDRNTENSAKRDRDTWQTALELAGSEADSYQSAYDHGVAAARSVLWPCSVIIAIKDTVTEQVPATPREPEPKPEGEEEEPAAAEEGEEGEEKKPEMKDVSVPVLRYVATSHPDKRSIEGWVLRYEEQGRTGSVVASAETLVVERAAHREQNLHFFCGRAKGVTADDAACYCAVPLKEQDGSVYGVLAMDTLLDGRMIGEQDVERLQQLAAAVDRAREPFAAADREKRRLEEEAAEAARLEEEEKKRLEEEAAAAEAAAEEGEGAEGGADDKGN</sequence>
<evidence type="ECO:0000313" key="2">
    <source>
        <dbReference type="EMBL" id="CAD8750635.1"/>
    </source>
</evidence>
<proteinExistence type="predicted"/>